<accession>A0ABX1AAB2</accession>
<protein>
    <submittedName>
        <fullName evidence="3">Peptidoglycan-binding protein</fullName>
    </submittedName>
</protein>
<feature type="region of interest" description="Disordered" evidence="1">
    <location>
        <begin position="194"/>
        <end position="307"/>
    </location>
</feature>
<feature type="compositionally biased region" description="Low complexity" evidence="1">
    <location>
        <begin position="224"/>
        <end position="282"/>
    </location>
</feature>
<feature type="compositionally biased region" description="Polar residues" evidence="1">
    <location>
        <begin position="50"/>
        <end position="59"/>
    </location>
</feature>
<feature type="compositionally biased region" description="Basic and acidic residues" evidence="1">
    <location>
        <begin position="201"/>
        <end position="212"/>
    </location>
</feature>
<evidence type="ECO:0000256" key="1">
    <source>
        <dbReference type="SAM" id="MobiDB-lite"/>
    </source>
</evidence>
<evidence type="ECO:0000313" key="3">
    <source>
        <dbReference type="EMBL" id="NJP52341.1"/>
    </source>
</evidence>
<dbReference type="Proteomes" id="UP000730591">
    <property type="component" value="Unassembled WGS sequence"/>
</dbReference>
<evidence type="ECO:0000313" key="4">
    <source>
        <dbReference type="Proteomes" id="UP000730591"/>
    </source>
</evidence>
<dbReference type="InterPro" id="IPR036365">
    <property type="entry name" value="PGBD-like_sf"/>
</dbReference>
<feature type="compositionally biased region" description="Basic and acidic residues" evidence="1">
    <location>
        <begin position="84"/>
        <end position="96"/>
    </location>
</feature>
<feature type="compositionally biased region" description="Basic and acidic residues" evidence="1">
    <location>
        <begin position="64"/>
        <end position="74"/>
    </location>
</feature>
<organism evidence="3 4">
    <name type="scientific">Streptomyces composti</name>
    <dbReference type="NCBI Taxonomy" id="2720025"/>
    <lineage>
        <taxon>Bacteria</taxon>
        <taxon>Bacillati</taxon>
        <taxon>Actinomycetota</taxon>
        <taxon>Actinomycetes</taxon>
        <taxon>Kitasatosporales</taxon>
        <taxon>Streptomycetaceae</taxon>
        <taxon>Streptomyces</taxon>
    </lineage>
</organism>
<feature type="domain" description="Peptidoglycan binding-like" evidence="2">
    <location>
        <begin position="305"/>
        <end position="362"/>
    </location>
</feature>
<dbReference type="InterPro" id="IPR036366">
    <property type="entry name" value="PGBDSf"/>
</dbReference>
<dbReference type="InterPro" id="IPR002477">
    <property type="entry name" value="Peptidoglycan-bd-like"/>
</dbReference>
<comment type="caution">
    <text evidence="3">The sequence shown here is derived from an EMBL/GenBank/DDBJ whole genome shotgun (WGS) entry which is preliminary data.</text>
</comment>
<proteinExistence type="predicted"/>
<dbReference type="EMBL" id="JAATEM010000024">
    <property type="protein sequence ID" value="NJP52341.1"/>
    <property type="molecule type" value="Genomic_DNA"/>
</dbReference>
<sequence>MACRVLPEVHIPGAPHGRCGEDLHNPWSSRGEGRRVDQPRGNPCPECGTPRNSDNTPSCACSDRAAEALRDARTAEAAAAEDFDPLRIRPYVELDGRPASGTPDEENGTPGTPADATMPLRAVPPETAALATPSAPAGPSPEDLDLFEATPAPGGPAPVSPDDTAPPRRRRGTALLAAAGTVVAVVGAAGWASGLFSYEPPSRDESLPDETRASVPDVTPSEVTPAPSSGAPSASPSSSPSDSASASASTSGSPSPSASSATPSPTRTSPPARPSTSAAEPAETAEEDEGARRAAPPPVLRRGDRGDEVAELQSRLAQLHLYNDEIHGNFNRRTEDALRAYQWSRGLRDELGVYGPATRRLLESETREP</sequence>
<dbReference type="Gene3D" id="1.10.101.10">
    <property type="entry name" value="PGBD-like superfamily/PGBD"/>
    <property type="match status" value="1"/>
</dbReference>
<gene>
    <name evidence="3" type="ORF">HCJ93_20350</name>
</gene>
<keyword evidence="4" id="KW-1185">Reference proteome</keyword>
<name>A0ABX1AAB2_9ACTN</name>
<dbReference type="Pfam" id="PF01471">
    <property type="entry name" value="PG_binding_1"/>
    <property type="match status" value="1"/>
</dbReference>
<evidence type="ECO:0000259" key="2">
    <source>
        <dbReference type="Pfam" id="PF01471"/>
    </source>
</evidence>
<reference evidence="3 4" key="1">
    <citation type="submission" date="2020-03" db="EMBL/GenBank/DDBJ databases">
        <title>WGS of actinomycetes isolated from Thailand.</title>
        <authorList>
            <person name="Thawai C."/>
        </authorList>
    </citation>
    <scope>NUCLEOTIDE SEQUENCE [LARGE SCALE GENOMIC DNA]</scope>
    <source>
        <strain evidence="3 4">SBST2-5</strain>
    </source>
</reference>
<dbReference type="SUPFAM" id="SSF47090">
    <property type="entry name" value="PGBD-like"/>
    <property type="match status" value="1"/>
</dbReference>
<feature type="region of interest" description="Disordered" evidence="1">
    <location>
        <begin position="14"/>
        <end position="173"/>
    </location>
</feature>